<dbReference type="SUPFAM" id="SSF47336">
    <property type="entry name" value="ACP-like"/>
    <property type="match status" value="1"/>
</dbReference>
<protein>
    <submittedName>
        <fullName evidence="2">Act minimal PKS acyl carrier protein</fullName>
    </submittedName>
</protein>
<evidence type="ECO:0000313" key="2">
    <source>
        <dbReference type="EMBL" id="MBB6174237.1"/>
    </source>
</evidence>
<name>A0A7W9YL90_9ACTN</name>
<reference evidence="2 3" key="1">
    <citation type="submission" date="2020-08" db="EMBL/GenBank/DDBJ databases">
        <title>Sequencing the genomes of 1000 actinobacteria strains.</title>
        <authorList>
            <person name="Klenk H.-P."/>
        </authorList>
    </citation>
    <scope>NUCLEOTIDE SEQUENCE [LARGE SCALE GENOMIC DNA]</scope>
    <source>
        <strain evidence="2 3">DSM 46659</strain>
    </source>
</reference>
<accession>A0A7W9YL90</accession>
<organism evidence="2 3">
    <name type="scientific">Nocardiopsis mwathae</name>
    <dbReference type="NCBI Taxonomy" id="1472723"/>
    <lineage>
        <taxon>Bacteria</taxon>
        <taxon>Bacillati</taxon>
        <taxon>Actinomycetota</taxon>
        <taxon>Actinomycetes</taxon>
        <taxon>Streptosporangiales</taxon>
        <taxon>Nocardiopsidaceae</taxon>
        <taxon>Nocardiopsis</taxon>
    </lineage>
</organism>
<dbReference type="AlphaFoldDB" id="A0A7W9YL90"/>
<dbReference type="EMBL" id="JACHDS010000001">
    <property type="protein sequence ID" value="MBB6174237.1"/>
    <property type="molecule type" value="Genomic_DNA"/>
</dbReference>
<dbReference type="InterPro" id="IPR036736">
    <property type="entry name" value="ACP-like_sf"/>
</dbReference>
<dbReference type="InterPro" id="IPR009081">
    <property type="entry name" value="PP-bd_ACP"/>
</dbReference>
<keyword evidence="3" id="KW-1185">Reference proteome</keyword>
<proteinExistence type="predicted"/>
<evidence type="ECO:0000259" key="1">
    <source>
        <dbReference type="PROSITE" id="PS50075"/>
    </source>
</evidence>
<dbReference type="Gene3D" id="1.10.1200.10">
    <property type="entry name" value="ACP-like"/>
    <property type="match status" value="1"/>
</dbReference>
<comment type="caution">
    <text evidence="2">The sequence shown here is derived from an EMBL/GenBank/DDBJ whole genome shotgun (WGS) entry which is preliminary data.</text>
</comment>
<evidence type="ECO:0000313" key="3">
    <source>
        <dbReference type="Proteomes" id="UP000546642"/>
    </source>
</evidence>
<dbReference type="Pfam" id="PF00550">
    <property type="entry name" value="PP-binding"/>
    <property type="match status" value="1"/>
</dbReference>
<dbReference type="RefSeq" id="WP_184078148.1">
    <property type="nucleotide sequence ID" value="NZ_JACHDS010000001.1"/>
</dbReference>
<dbReference type="Proteomes" id="UP000546642">
    <property type="component" value="Unassembled WGS sequence"/>
</dbReference>
<sequence>MRQLTLEELIDLTRTHAGESEAGALDGDILDVLFTNLGYDSLALLEIVAQIKQQYGIDLSDEAVGTLRTPREVIAKVNEVIREKQPNPREW</sequence>
<feature type="domain" description="Carrier" evidence="1">
    <location>
        <begin position="3"/>
        <end position="81"/>
    </location>
</feature>
<dbReference type="PROSITE" id="PS50075">
    <property type="entry name" value="CARRIER"/>
    <property type="match status" value="1"/>
</dbReference>
<gene>
    <name evidence="2" type="ORF">HNR23_004297</name>
</gene>